<feature type="coiled-coil region" evidence="1">
    <location>
        <begin position="20"/>
        <end position="68"/>
    </location>
</feature>
<evidence type="ECO:0000256" key="1">
    <source>
        <dbReference type="SAM" id="Coils"/>
    </source>
</evidence>
<dbReference type="EMBL" id="QGNW01001571">
    <property type="protein sequence ID" value="RVW36470.1"/>
    <property type="molecule type" value="Genomic_DNA"/>
</dbReference>
<feature type="compositionally biased region" description="Polar residues" evidence="2">
    <location>
        <begin position="108"/>
        <end position="119"/>
    </location>
</feature>
<reference evidence="3 4" key="1">
    <citation type="journal article" date="2018" name="PLoS Genet.">
        <title>Population sequencing reveals clonal diversity and ancestral inbreeding in the grapevine cultivar Chardonnay.</title>
        <authorList>
            <person name="Roach M.J."/>
            <person name="Johnson D.L."/>
            <person name="Bohlmann J."/>
            <person name="van Vuuren H.J."/>
            <person name="Jones S.J."/>
            <person name="Pretorius I.S."/>
            <person name="Schmidt S.A."/>
            <person name="Borneman A.R."/>
        </authorList>
    </citation>
    <scope>NUCLEOTIDE SEQUENCE [LARGE SCALE GENOMIC DNA]</scope>
    <source>
        <strain evidence="4">cv. Chardonnay</strain>
        <tissue evidence="3">Leaf</tissue>
    </source>
</reference>
<proteinExistence type="predicted"/>
<keyword evidence="1" id="KW-0175">Coiled coil</keyword>
<gene>
    <name evidence="3" type="primary">VIII-2_3</name>
    <name evidence="3" type="ORF">CK203_074801</name>
</gene>
<protein>
    <submittedName>
        <fullName evidence="3">Myosin-2</fullName>
    </submittedName>
</protein>
<accession>A0A438DLZ7</accession>
<sequence length="228" mass="25984">MCLAYQDLPQEQRQVLPSDLSKLQHRVLKAEATLGQKEEENAALREQLKQSEAKWSEYEAKMKAMEETWQKQMASLQMSLAAAKKNHAAGQDGRLDTPSSPGYYDSEGTPSMETRTPGANTPVKLSNVGAGRESNGNLNTVSHLAKEFEQRKQSFDDDAKTLVEVKSGQPSSNMNHDELKKLKQRFEAWKKDYKVRLRETKARLHKLGHSEGERIRRKWWGKRISKST</sequence>
<evidence type="ECO:0000313" key="3">
    <source>
        <dbReference type="EMBL" id="RVW36470.1"/>
    </source>
</evidence>
<dbReference type="Proteomes" id="UP000288805">
    <property type="component" value="Unassembled WGS sequence"/>
</dbReference>
<comment type="caution">
    <text evidence="3">The sequence shown here is derived from an EMBL/GenBank/DDBJ whole genome shotgun (WGS) entry which is preliminary data.</text>
</comment>
<evidence type="ECO:0000256" key="2">
    <source>
        <dbReference type="SAM" id="MobiDB-lite"/>
    </source>
</evidence>
<evidence type="ECO:0000313" key="4">
    <source>
        <dbReference type="Proteomes" id="UP000288805"/>
    </source>
</evidence>
<name>A0A438DLZ7_VITVI</name>
<organism evidence="3 4">
    <name type="scientific">Vitis vinifera</name>
    <name type="common">Grape</name>
    <dbReference type="NCBI Taxonomy" id="29760"/>
    <lineage>
        <taxon>Eukaryota</taxon>
        <taxon>Viridiplantae</taxon>
        <taxon>Streptophyta</taxon>
        <taxon>Embryophyta</taxon>
        <taxon>Tracheophyta</taxon>
        <taxon>Spermatophyta</taxon>
        <taxon>Magnoliopsida</taxon>
        <taxon>eudicotyledons</taxon>
        <taxon>Gunneridae</taxon>
        <taxon>Pentapetalae</taxon>
        <taxon>rosids</taxon>
        <taxon>Vitales</taxon>
        <taxon>Vitaceae</taxon>
        <taxon>Viteae</taxon>
        <taxon>Vitis</taxon>
    </lineage>
</organism>
<dbReference type="AlphaFoldDB" id="A0A438DLZ7"/>
<feature type="region of interest" description="Disordered" evidence="2">
    <location>
        <begin position="80"/>
        <end position="137"/>
    </location>
</feature>